<sequence>CLSSKNSFKFWNVKIQRFSYFSAKNFLSILYLDWTKYHKSTRLSSKLTSSTHPQKWKYAWDSEMILSTEITRMHEWRSSVRS</sequence>
<reference evidence="1 2" key="1">
    <citation type="submission" date="2018-11" db="EMBL/GenBank/DDBJ databases">
        <authorList>
            <consortium name="Pathogen Informatics"/>
        </authorList>
    </citation>
    <scope>NUCLEOTIDE SEQUENCE [LARGE SCALE GENOMIC DNA]</scope>
</reference>
<gene>
    <name evidence="1" type="ORF">CGOC_LOCUS4493</name>
</gene>
<name>A0A3P6SZD9_CYLGO</name>
<feature type="non-terminal residue" evidence="1">
    <location>
        <position position="1"/>
    </location>
</feature>
<evidence type="ECO:0000313" key="2">
    <source>
        <dbReference type="Proteomes" id="UP000271889"/>
    </source>
</evidence>
<proteinExistence type="predicted"/>
<evidence type="ECO:0000313" key="1">
    <source>
        <dbReference type="EMBL" id="VDK58948.1"/>
    </source>
</evidence>
<dbReference type="EMBL" id="UYRV01012499">
    <property type="protein sequence ID" value="VDK58948.1"/>
    <property type="molecule type" value="Genomic_DNA"/>
</dbReference>
<dbReference type="Proteomes" id="UP000271889">
    <property type="component" value="Unassembled WGS sequence"/>
</dbReference>
<organism evidence="1 2">
    <name type="scientific">Cylicostephanus goldi</name>
    <name type="common">Nematode worm</name>
    <dbReference type="NCBI Taxonomy" id="71465"/>
    <lineage>
        <taxon>Eukaryota</taxon>
        <taxon>Metazoa</taxon>
        <taxon>Ecdysozoa</taxon>
        <taxon>Nematoda</taxon>
        <taxon>Chromadorea</taxon>
        <taxon>Rhabditida</taxon>
        <taxon>Rhabditina</taxon>
        <taxon>Rhabditomorpha</taxon>
        <taxon>Strongyloidea</taxon>
        <taxon>Strongylidae</taxon>
        <taxon>Cylicostephanus</taxon>
    </lineage>
</organism>
<accession>A0A3P6SZD9</accession>
<protein>
    <submittedName>
        <fullName evidence="1">Uncharacterized protein</fullName>
    </submittedName>
</protein>
<keyword evidence="2" id="KW-1185">Reference proteome</keyword>
<dbReference type="AlphaFoldDB" id="A0A3P6SZD9"/>